<dbReference type="Proteomes" id="UP000322245">
    <property type="component" value="Unassembled WGS sequence"/>
</dbReference>
<name>A0A5D3APQ6_9TREE</name>
<feature type="region of interest" description="Disordered" evidence="1">
    <location>
        <begin position="87"/>
        <end position="134"/>
    </location>
</feature>
<protein>
    <submittedName>
        <fullName evidence="2">Uncharacterized protein</fullName>
    </submittedName>
</protein>
<dbReference type="PANTHER" id="PTHR36986:SF1">
    <property type="entry name" value="UPF0643 PROTEIN PB2B2.08"/>
    <property type="match status" value="1"/>
</dbReference>
<evidence type="ECO:0000313" key="3">
    <source>
        <dbReference type="Proteomes" id="UP000322245"/>
    </source>
</evidence>
<feature type="compositionally biased region" description="Basic residues" evidence="1">
    <location>
        <begin position="185"/>
        <end position="199"/>
    </location>
</feature>
<keyword evidence="3" id="KW-1185">Reference proteome</keyword>
<reference evidence="2 3" key="1">
    <citation type="submission" date="2017-05" db="EMBL/GenBank/DDBJ databases">
        <title>The Genome Sequence of Tsuchiyaea wingfieldii DSM 27421.</title>
        <authorList>
            <person name="Cuomo C."/>
            <person name="Passer A."/>
            <person name="Billmyre B."/>
            <person name="Heitman J."/>
        </authorList>
    </citation>
    <scope>NUCLEOTIDE SEQUENCE [LARGE SCALE GENOMIC DNA]</scope>
    <source>
        <strain evidence="2 3">DSM 27421</strain>
    </source>
</reference>
<organism evidence="2 3">
    <name type="scientific">Cryptococcus floricola</name>
    <dbReference type="NCBI Taxonomy" id="2591691"/>
    <lineage>
        <taxon>Eukaryota</taxon>
        <taxon>Fungi</taxon>
        <taxon>Dikarya</taxon>
        <taxon>Basidiomycota</taxon>
        <taxon>Agaricomycotina</taxon>
        <taxon>Tremellomycetes</taxon>
        <taxon>Tremellales</taxon>
        <taxon>Cryptococcaceae</taxon>
        <taxon>Cryptococcus</taxon>
    </lineage>
</organism>
<dbReference type="AlphaFoldDB" id="A0A5D3APQ6"/>
<evidence type="ECO:0000256" key="1">
    <source>
        <dbReference type="SAM" id="MobiDB-lite"/>
    </source>
</evidence>
<dbReference type="EMBL" id="NIDF01000089">
    <property type="protein sequence ID" value="TYJ53435.1"/>
    <property type="molecule type" value="Genomic_DNA"/>
</dbReference>
<feature type="region of interest" description="Disordered" evidence="1">
    <location>
        <begin position="166"/>
        <end position="201"/>
    </location>
</feature>
<comment type="caution">
    <text evidence="2">The sequence shown here is derived from an EMBL/GenBank/DDBJ whole genome shotgun (WGS) entry which is preliminary data.</text>
</comment>
<accession>A0A5D3APQ6</accession>
<sequence>MALVGYLATITNMASARTQQQPPLPSSTSSRIFSPRVANNADSDIVPSILYDPTPISPVASSSSNLPRPAVRGRTHSRTYEWYEAVQKERQDRKKSKGSRSSASSSSGSERGSVSVSRGDRRSRRVSEDVDAQTISAHHHLPDVLAEVGISPDPILYLPPLLSPLPEHAHDHAPEYDEDEDHPHPHPHFHSHSHSHSRPGKRDDALISVKEVNDNRHGLHEKGEQVDPLRDFSTRLPHIDPASLALHQALHHFKPLSNAYASLPYDKAFNWSSLSLPKSAEREWYCVVFRSRRKPESANLSLYKADREAHEEAVQNGGLILYWYGVPDSTGLNLATCIWQSRRHAIKAISGPKHMSAMKQTEGAYETYSLERWVLKKEVGKRGVSLKKWEGGDVGW</sequence>
<feature type="compositionally biased region" description="Low complexity" evidence="1">
    <location>
        <begin position="99"/>
        <end position="117"/>
    </location>
</feature>
<evidence type="ECO:0000313" key="2">
    <source>
        <dbReference type="EMBL" id="TYJ53435.1"/>
    </source>
</evidence>
<feature type="compositionally biased region" description="Low complexity" evidence="1">
    <location>
        <begin position="18"/>
        <end position="30"/>
    </location>
</feature>
<gene>
    <name evidence="2" type="ORF">B9479_005932</name>
</gene>
<dbReference type="PANTHER" id="PTHR36986">
    <property type="entry name" value="UPF0643 PROTEIN PB2B2.08"/>
    <property type="match status" value="1"/>
</dbReference>
<feature type="region of interest" description="Disordered" evidence="1">
    <location>
        <begin position="16"/>
        <end position="36"/>
    </location>
</feature>
<proteinExistence type="predicted"/>